<evidence type="ECO:0000313" key="2">
    <source>
        <dbReference type="EMBL" id="GGL93631.1"/>
    </source>
</evidence>
<proteinExistence type="predicted"/>
<comment type="caution">
    <text evidence="2">The sequence shown here is derived from an EMBL/GenBank/DDBJ whole genome shotgun (WGS) entry which is preliminary data.</text>
</comment>
<reference evidence="2" key="1">
    <citation type="journal article" date="2014" name="Int. J. Syst. Evol. Microbiol.">
        <title>Complete genome sequence of Corynebacterium casei LMG S-19264T (=DSM 44701T), isolated from a smear-ripened cheese.</title>
        <authorList>
            <consortium name="US DOE Joint Genome Institute (JGI-PGF)"/>
            <person name="Walter F."/>
            <person name="Albersmeier A."/>
            <person name="Kalinowski J."/>
            <person name="Ruckert C."/>
        </authorList>
    </citation>
    <scope>NUCLEOTIDE SEQUENCE</scope>
    <source>
        <strain evidence="2">CGMCC 1.6293</strain>
    </source>
</reference>
<dbReference type="PRINTS" id="PR00111">
    <property type="entry name" value="ABHYDROLASE"/>
</dbReference>
<dbReference type="PANTHER" id="PTHR43798">
    <property type="entry name" value="MONOACYLGLYCEROL LIPASE"/>
    <property type="match status" value="1"/>
</dbReference>
<accession>A0A917SQE6</accession>
<dbReference type="Proteomes" id="UP000649829">
    <property type="component" value="Unassembled WGS sequence"/>
</dbReference>
<name>A0A917SQE6_9RHOB</name>
<dbReference type="GO" id="GO:0016787">
    <property type="term" value="F:hydrolase activity"/>
    <property type="evidence" value="ECO:0007669"/>
    <property type="project" value="UniProtKB-KW"/>
</dbReference>
<keyword evidence="3" id="KW-1185">Reference proteome</keyword>
<dbReference type="SUPFAM" id="SSF53474">
    <property type="entry name" value="alpha/beta-Hydrolases"/>
    <property type="match status" value="1"/>
</dbReference>
<dbReference type="InterPro" id="IPR050266">
    <property type="entry name" value="AB_hydrolase_sf"/>
</dbReference>
<dbReference type="AlphaFoldDB" id="A0A917SQE6"/>
<dbReference type="Pfam" id="PF12697">
    <property type="entry name" value="Abhydrolase_6"/>
    <property type="match status" value="1"/>
</dbReference>
<evidence type="ECO:0000313" key="3">
    <source>
        <dbReference type="Proteomes" id="UP000649829"/>
    </source>
</evidence>
<dbReference type="Gene3D" id="3.40.50.1820">
    <property type="entry name" value="alpha/beta hydrolase"/>
    <property type="match status" value="1"/>
</dbReference>
<sequence length="323" mass="34768">MKFIVILLIVALILAPIPYVLIWTQAPQGRALAASDLDFDSILGQAAAEPLPEELVEMRDGTPLRVRHVEAEGKPLLVLLHGSGWYSAQFDTLIRSLEGRAEIVAPDLRGHGANPERRGDVDYVGQLEDDVADLIDFYAEPGQKVVLAGHSSGGGLAVRFAGGAHGDKIDRAVLLAPFLKYDAPTTRPNSGGWAHPLSRRIIAISILNQLGITSQNDKIVIEFSFPEKVLDGPEGDKATTAYTYRMNTSFAPRSDYLADVAALPDFLLVAGENDQAFVAEGYEPLMSDVTDRGSYMIVPGAGHLDLVDRPETSEAISGVLDGL</sequence>
<keyword evidence="2" id="KW-0378">Hydrolase</keyword>
<dbReference type="RefSeq" id="WP_051630402.1">
    <property type="nucleotide sequence ID" value="NZ_BMLF01000001.1"/>
</dbReference>
<feature type="domain" description="AB hydrolase-1" evidence="1">
    <location>
        <begin position="77"/>
        <end position="311"/>
    </location>
</feature>
<dbReference type="EMBL" id="BMLF01000001">
    <property type="protein sequence ID" value="GGL93631.1"/>
    <property type="molecule type" value="Genomic_DNA"/>
</dbReference>
<evidence type="ECO:0000259" key="1">
    <source>
        <dbReference type="Pfam" id="PF12697"/>
    </source>
</evidence>
<dbReference type="GO" id="GO:0016020">
    <property type="term" value="C:membrane"/>
    <property type="evidence" value="ECO:0007669"/>
    <property type="project" value="TreeGrafter"/>
</dbReference>
<dbReference type="PANTHER" id="PTHR43798:SF33">
    <property type="entry name" value="HYDROLASE, PUTATIVE (AFU_ORTHOLOGUE AFUA_2G14860)-RELATED"/>
    <property type="match status" value="1"/>
</dbReference>
<reference evidence="2" key="2">
    <citation type="submission" date="2020-09" db="EMBL/GenBank/DDBJ databases">
        <authorList>
            <person name="Sun Q."/>
            <person name="Zhou Y."/>
        </authorList>
    </citation>
    <scope>NUCLEOTIDE SEQUENCE</scope>
    <source>
        <strain evidence="2">CGMCC 1.6293</strain>
    </source>
</reference>
<protein>
    <submittedName>
        <fullName evidence="2">Alpha/beta hydrolase</fullName>
    </submittedName>
</protein>
<dbReference type="InterPro" id="IPR029058">
    <property type="entry name" value="AB_hydrolase_fold"/>
</dbReference>
<dbReference type="InterPro" id="IPR000073">
    <property type="entry name" value="AB_hydrolase_1"/>
</dbReference>
<gene>
    <name evidence="2" type="ORF">GCM10011534_14740</name>
</gene>
<organism evidence="2 3">
    <name type="scientific">Pseudooceanicola nanhaiensis</name>
    <dbReference type="NCBI Taxonomy" id="375761"/>
    <lineage>
        <taxon>Bacteria</taxon>
        <taxon>Pseudomonadati</taxon>
        <taxon>Pseudomonadota</taxon>
        <taxon>Alphaproteobacteria</taxon>
        <taxon>Rhodobacterales</taxon>
        <taxon>Paracoccaceae</taxon>
        <taxon>Pseudooceanicola</taxon>
    </lineage>
</organism>